<name>A0A1M5HWL4_9BACT</name>
<evidence type="ECO:0000259" key="4">
    <source>
        <dbReference type="Pfam" id="PF25990"/>
    </source>
</evidence>
<dbReference type="OrthoDB" id="9809068at2"/>
<dbReference type="Gene3D" id="6.20.50.140">
    <property type="match status" value="1"/>
</dbReference>
<sequence length="373" mass="41161">MGFQKKRKRGLWISILAVIILGGGIFFYLYGSTSGEENQEEPYVTAEVGTIIEKALAVGTIEPENEIEVKSKISGVVSRIFAEAGDYVRKGDPLIEVSPDPTPLELAEAKRNLERTEIEETNLAKELARMKTLNSRDLVSDREFEEVQQQYNDVKVRLQINRERLELLESGRIVVGDMVIESIIRSPVDGFILEEMVDVGEPVVPLTSYQEGTPLMTLAGMDHLLFKGTVDEIDVGKIAEGMPVEIKIGALPADTVYGEVSRISLKAIEDENATVFPVEIKITDTGGATLRAGYSANADIIIKRMEDIITIPERVVSMREGDAFIDVPGDEPGSRVEKEIELGLSDAITVEVEEGLEEGDKVLERPEKTLTVR</sequence>
<dbReference type="Gene3D" id="2.40.30.170">
    <property type="match status" value="1"/>
</dbReference>
<organism evidence="5 6">
    <name type="scientific">Fodinibius roseus</name>
    <dbReference type="NCBI Taxonomy" id="1194090"/>
    <lineage>
        <taxon>Bacteria</taxon>
        <taxon>Pseudomonadati</taxon>
        <taxon>Balneolota</taxon>
        <taxon>Balneolia</taxon>
        <taxon>Balneolales</taxon>
        <taxon>Balneolaceae</taxon>
        <taxon>Fodinibius</taxon>
    </lineage>
</organism>
<dbReference type="GO" id="GO:1990281">
    <property type="term" value="C:efflux pump complex"/>
    <property type="evidence" value="ECO:0007669"/>
    <property type="project" value="TreeGrafter"/>
</dbReference>
<evidence type="ECO:0000256" key="2">
    <source>
        <dbReference type="SAM" id="Coils"/>
    </source>
</evidence>
<gene>
    <name evidence="5" type="ORF">SAMN05443144_12146</name>
</gene>
<keyword evidence="2" id="KW-0175">Coiled coil</keyword>
<accession>A0A1M5HWL4</accession>
<dbReference type="InterPro" id="IPR006143">
    <property type="entry name" value="RND_pump_MFP"/>
</dbReference>
<dbReference type="PANTHER" id="PTHR30469">
    <property type="entry name" value="MULTIDRUG RESISTANCE PROTEIN MDTA"/>
    <property type="match status" value="1"/>
</dbReference>
<dbReference type="InterPro" id="IPR058636">
    <property type="entry name" value="Beta-barrel_YknX"/>
</dbReference>
<keyword evidence="6" id="KW-1185">Reference proteome</keyword>
<protein>
    <submittedName>
        <fullName evidence="5">HlyD family secretion protein</fullName>
    </submittedName>
</protein>
<keyword evidence="3" id="KW-1133">Transmembrane helix</keyword>
<proteinExistence type="inferred from homology"/>
<feature type="transmembrane region" description="Helical" evidence="3">
    <location>
        <begin position="12"/>
        <end position="31"/>
    </location>
</feature>
<dbReference type="PANTHER" id="PTHR30469:SF15">
    <property type="entry name" value="HLYD FAMILY OF SECRETION PROTEINS"/>
    <property type="match status" value="1"/>
</dbReference>
<evidence type="ECO:0000256" key="1">
    <source>
        <dbReference type="ARBA" id="ARBA00009477"/>
    </source>
</evidence>
<dbReference type="AlphaFoldDB" id="A0A1M5HWL4"/>
<keyword evidence="3" id="KW-0472">Membrane</keyword>
<feature type="coiled-coil region" evidence="2">
    <location>
        <begin position="106"/>
        <end position="133"/>
    </location>
</feature>
<dbReference type="RefSeq" id="WP_073067135.1">
    <property type="nucleotide sequence ID" value="NZ_FQUS01000021.1"/>
</dbReference>
<dbReference type="Gene3D" id="2.40.50.100">
    <property type="match status" value="1"/>
</dbReference>
<dbReference type="GO" id="GO:0015562">
    <property type="term" value="F:efflux transmembrane transporter activity"/>
    <property type="evidence" value="ECO:0007669"/>
    <property type="project" value="TreeGrafter"/>
</dbReference>
<dbReference type="Proteomes" id="UP000184041">
    <property type="component" value="Unassembled WGS sequence"/>
</dbReference>
<keyword evidence="3" id="KW-0812">Transmembrane</keyword>
<dbReference type="EMBL" id="FQUS01000021">
    <property type="protein sequence ID" value="SHG20346.1"/>
    <property type="molecule type" value="Genomic_DNA"/>
</dbReference>
<dbReference type="SUPFAM" id="SSF111369">
    <property type="entry name" value="HlyD-like secretion proteins"/>
    <property type="match status" value="1"/>
</dbReference>
<reference evidence="5 6" key="1">
    <citation type="submission" date="2016-11" db="EMBL/GenBank/DDBJ databases">
        <authorList>
            <person name="Jaros S."/>
            <person name="Januszkiewicz K."/>
            <person name="Wedrychowicz H."/>
        </authorList>
    </citation>
    <scope>NUCLEOTIDE SEQUENCE [LARGE SCALE GENOMIC DNA]</scope>
    <source>
        <strain evidence="5 6">DSM 21986</strain>
    </source>
</reference>
<comment type="similarity">
    <text evidence="1">Belongs to the membrane fusion protein (MFP) (TC 8.A.1) family.</text>
</comment>
<evidence type="ECO:0000256" key="3">
    <source>
        <dbReference type="SAM" id="Phobius"/>
    </source>
</evidence>
<feature type="domain" description="YknX-like beta-barrel" evidence="4">
    <location>
        <begin position="226"/>
        <end position="300"/>
    </location>
</feature>
<dbReference type="STRING" id="1194090.SAMN05443144_12146"/>
<dbReference type="NCBIfam" id="TIGR01730">
    <property type="entry name" value="RND_mfp"/>
    <property type="match status" value="1"/>
</dbReference>
<evidence type="ECO:0000313" key="5">
    <source>
        <dbReference type="EMBL" id="SHG20346.1"/>
    </source>
</evidence>
<evidence type="ECO:0000313" key="6">
    <source>
        <dbReference type="Proteomes" id="UP000184041"/>
    </source>
</evidence>
<dbReference type="Pfam" id="PF25990">
    <property type="entry name" value="Beta-barrel_YknX"/>
    <property type="match status" value="1"/>
</dbReference>